<name>A0A108U724_9GAMM</name>
<dbReference type="RefSeq" id="WP_036109964.1">
    <property type="nucleotide sequence ID" value="NZ_JAJA02000001.1"/>
</dbReference>
<evidence type="ECO:0000259" key="1">
    <source>
        <dbReference type="Pfam" id="PF02739"/>
    </source>
</evidence>
<comment type="caution">
    <text evidence="2">The sequence shown here is derived from an EMBL/GenBank/DDBJ whole genome shotgun (WGS) entry which is preliminary data.</text>
</comment>
<sequence>MKRKPLTLLIDADVFRHQLAYGNTKSIDWDGDGDVTEILDYDRARDDLDGEIDNLVRKFKATDFVLALSCPEHNFRKDVLSSYKQLRHEKPRPTLWHFVDECIREKYQDKVVMRHSLEGDDILGTLATHPAPRRAPNARIVVSIDKDLRTIPCRLFNPQKPDLGTLTISEHDANLFWMKQTLTGDSTDGYIGCRGIGLDKADKALMPVHEQYRDAPVEKHLAALWAAVVKTYEAKKFTAADALTQARLARILRHGDLNYKTNEVLLWKPSSPS</sequence>
<evidence type="ECO:0000313" key="3">
    <source>
        <dbReference type="Proteomes" id="UP000023435"/>
    </source>
</evidence>
<evidence type="ECO:0000313" key="2">
    <source>
        <dbReference type="EMBL" id="KWS03739.1"/>
    </source>
</evidence>
<dbReference type="InterPro" id="IPR020046">
    <property type="entry name" value="5-3_exonucl_a-hlix_arch_N"/>
</dbReference>
<dbReference type="Proteomes" id="UP000023435">
    <property type="component" value="Unassembled WGS sequence"/>
</dbReference>
<dbReference type="AlphaFoldDB" id="A0A108U724"/>
<dbReference type="OrthoDB" id="9806424at2"/>
<proteinExistence type="predicted"/>
<keyword evidence="3" id="KW-1185">Reference proteome</keyword>
<keyword evidence="2" id="KW-0378">Hydrolase</keyword>
<dbReference type="GO" id="GO:0051908">
    <property type="term" value="F:double-stranded DNA 5'-3' DNA exonuclease activity"/>
    <property type="evidence" value="ECO:0007669"/>
    <property type="project" value="UniProtKB-EC"/>
</dbReference>
<reference evidence="2 3" key="1">
    <citation type="journal article" date="2014" name="Genome Announc.">
        <title>Draft Genome Sequence of Lysobacter capsici AZ78, a Bacterium Antagonistic to Plant-Pathogenic Oomycetes.</title>
        <authorList>
            <person name="Puopolo G."/>
            <person name="Sonego P."/>
            <person name="Engelen K."/>
            <person name="Pertot I."/>
        </authorList>
    </citation>
    <scope>NUCLEOTIDE SEQUENCE [LARGE SCALE GENOMIC DNA]</scope>
    <source>
        <strain evidence="2 3">AZ78</strain>
    </source>
</reference>
<dbReference type="EC" id="3.1.11.3" evidence="2"/>
<dbReference type="InterPro" id="IPR029060">
    <property type="entry name" value="PIN-like_dom_sf"/>
</dbReference>
<accession>A0A108U724</accession>
<dbReference type="EMBL" id="JAJA02000001">
    <property type="protein sequence ID" value="KWS03739.1"/>
    <property type="molecule type" value="Genomic_DNA"/>
</dbReference>
<dbReference type="SUPFAM" id="SSF88723">
    <property type="entry name" value="PIN domain-like"/>
    <property type="match status" value="1"/>
</dbReference>
<organism evidence="2 3">
    <name type="scientific">Lysobacter capsici AZ78</name>
    <dbReference type="NCBI Taxonomy" id="1444315"/>
    <lineage>
        <taxon>Bacteria</taxon>
        <taxon>Pseudomonadati</taxon>
        <taxon>Pseudomonadota</taxon>
        <taxon>Gammaproteobacteria</taxon>
        <taxon>Lysobacterales</taxon>
        <taxon>Lysobacteraceae</taxon>
        <taxon>Lysobacter</taxon>
    </lineage>
</organism>
<dbReference type="Gene3D" id="3.40.50.1010">
    <property type="entry name" value="5'-nuclease"/>
    <property type="match status" value="1"/>
</dbReference>
<dbReference type="GO" id="GO:0003677">
    <property type="term" value="F:DNA binding"/>
    <property type="evidence" value="ECO:0007669"/>
    <property type="project" value="InterPro"/>
</dbReference>
<protein>
    <submittedName>
        <fullName evidence="2">T7-like phage exonuclease</fullName>
        <ecNumber evidence="2">3.1.11.3</ecNumber>
    </submittedName>
</protein>
<dbReference type="Pfam" id="PF02739">
    <property type="entry name" value="5_3_exonuc_N"/>
    <property type="match status" value="1"/>
</dbReference>
<gene>
    <name evidence="2" type="ORF">AZ78_1288</name>
</gene>
<feature type="domain" description="5'-3' exonuclease alpha-helical arch N-terminal" evidence="1">
    <location>
        <begin position="53"/>
        <end position="149"/>
    </location>
</feature>